<dbReference type="RefSeq" id="WP_377281265.1">
    <property type="nucleotide sequence ID" value="NZ_JBHRSI010000003.1"/>
</dbReference>
<dbReference type="PANTHER" id="PTHR23508">
    <property type="entry name" value="CARBOXYLIC ACID TRANSPORTER PROTEIN HOMOLOG"/>
    <property type="match status" value="1"/>
</dbReference>
<comment type="subcellular location">
    <subcellularLocation>
        <location evidence="1">Membrane</location>
        <topology evidence="1">Multi-pass membrane protein</topology>
    </subcellularLocation>
</comment>
<dbReference type="PROSITE" id="PS00217">
    <property type="entry name" value="SUGAR_TRANSPORT_2"/>
    <property type="match status" value="1"/>
</dbReference>
<feature type="domain" description="Major facilitator superfamily (MFS) profile" evidence="6">
    <location>
        <begin position="18"/>
        <end position="398"/>
    </location>
</feature>
<dbReference type="SUPFAM" id="SSF103473">
    <property type="entry name" value="MFS general substrate transporter"/>
    <property type="match status" value="1"/>
</dbReference>
<dbReference type="InterPro" id="IPR005829">
    <property type="entry name" value="Sugar_transporter_CS"/>
</dbReference>
<dbReference type="InterPro" id="IPR011701">
    <property type="entry name" value="MFS"/>
</dbReference>
<evidence type="ECO:0000256" key="5">
    <source>
        <dbReference type="SAM" id="Phobius"/>
    </source>
</evidence>
<sequence length="402" mass="41429">MTAQAAQAVRGRAGAGLIVLICFLIAAVEGFDIQAFGVAAPKLVPDLGLNPGQQGWAASAAMIGLVIGAVLGGWFADRVGRKPVLLVSVAMFGVFSIVTAVSQGYDALLWARFLTGLGFGGAMPNLIAIATEISAPNRRAATVTMMFCGMPAGGASVSLLARLMGDDLAWRSIFMIGGIVPLILVPLIFFLLPETRPEQKEGADRSTWRGLFGQGRAVPTLLLWVVFVMTLVVLYLMLNWLPTLVVAKGLTPAAGSSAALAFNLTSIAGALLLGFVVDRAGYRWPVTLTFLLLALAMGALAAAGQLTAVLVLSGVAGFLLLGAQYSLYAVIPSLYPPQVRAAGSGAAVAVGRLGSIAGPLVAGELRNAGYSAGQVFGVMIPVVLAAAAAVFALSWLAKPHED</sequence>
<keyword evidence="4 5" id="KW-0472">Membrane</keyword>
<feature type="transmembrane region" description="Helical" evidence="5">
    <location>
        <begin position="258"/>
        <end position="277"/>
    </location>
</feature>
<proteinExistence type="predicted"/>
<evidence type="ECO:0000256" key="3">
    <source>
        <dbReference type="ARBA" id="ARBA00022989"/>
    </source>
</evidence>
<evidence type="ECO:0000256" key="1">
    <source>
        <dbReference type="ARBA" id="ARBA00004141"/>
    </source>
</evidence>
<dbReference type="PROSITE" id="PS50850">
    <property type="entry name" value="MFS"/>
    <property type="match status" value="1"/>
</dbReference>
<name>A0ABW4MVA5_9CAUL</name>
<feature type="transmembrane region" description="Helical" evidence="5">
    <location>
        <begin position="107"/>
        <end position="128"/>
    </location>
</feature>
<organism evidence="7 8">
    <name type="scientific">Phenylobacterium terrae</name>
    <dbReference type="NCBI Taxonomy" id="2665495"/>
    <lineage>
        <taxon>Bacteria</taxon>
        <taxon>Pseudomonadati</taxon>
        <taxon>Pseudomonadota</taxon>
        <taxon>Alphaproteobacteria</taxon>
        <taxon>Caulobacterales</taxon>
        <taxon>Caulobacteraceae</taxon>
        <taxon>Phenylobacterium</taxon>
    </lineage>
</organism>
<feature type="transmembrane region" description="Helical" evidence="5">
    <location>
        <begin position="284"/>
        <end position="303"/>
    </location>
</feature>
<evidence type="ECO:0000313" key="8">
    <source>
        <dbReference type="Proteomes" id="UP001597237"/>
    </source>
</evidence>
<feature type="transmembrane region" description="Helical" evidence="5">
    <location>
        <begin position="140"/>
        <end position="161"/>
    </location>
</feature>
<comment type="caution">
    <text evidence="7">The sequence shown here is derived from an EMBL/GenBank/DDBJ whole genome shotgun (WGS) entry which is preliminary data.</text>
</comment>
<dbReference type="InterPro" id="IPR036259">
    <property type="entry name" value="MFS_trans_sf"/>
</dbReference>
<dbReference type="Pfam" id="PF07690">
    <property type="entry name" value="MFS_1"/>
    <property type="match status" value="1"/>
</dbReference>
<dbReference type="InterPro" id="IPR020846">
    <property type="entry name" value="MFS_dom"/>
</dbReference>
<feature type="transmembrane region" description="Helical" evidence="5">
    <location>
        <begin position="173"/>
        <end position="192"/>
    </location>
</feature>
<dbReference type="PANTHER" id="PTHR23508:SF10">
    <property type="entry name" value="CARBOXYLIC ACID TRANSPORTER PROTEIN HOMOLOG"/>
    <property type="match status" value="1"/>
</dbReference>
<feature type="transmembrane region" description="Helical" evidence="5">
    <location>
        <begin position="309"/>
        <end position="331"/>
    </location>
</feature>
<feature type="transmembrane region" description="Helical" evidence="5">
    <location>
        <begin position="217"/>
        <end position="238"/>
    </location>
</feature>
<gene>
    <name evidence="7" type="ORF">ACFSC0_00715</name>
</gene>
<keyword evidence="8" id="KW-1185">Reference proteome</keyword>
<feature type="transmembrane region" description="Helical" evidence="5">
    <location>
        <begin position="54"/>
        <end position="76"/>
    </location>
</feature>
<feature type="transmembrane region" description="Helical" evidence="5">
    <location>
        <begin position="375"/>
        <end position="397"/>
    </location>
</feature>
<protein>
    <submittedName>
        <fullName evidence="7">MFS transporter</fullName>
    </submittedName>
</protein>
<feature type="transmembrane region" description="Helical" evidence="5">
    <location>
        <begin position="83"/>
        <end position="101"/>
    </location>
</feature>
<keyword evidence="3 5" id="KW-1133">Transmembrane helix</keyword>
<reference evidence="8" key="1">
    <citation type="journal article" date="2019" name="Int. J. Syst. Evol. Microbiol.">
        <title>The Global Catalogue of Microorganisms (GCM) 10K type strain sequencing project: providing services to taxonomists for standard genome sequencing and annotation.</title>
        <authorList>
            <consortium name="The Broad Institute Genomics Platform"/>
            <consortium name="The Broad Institute Genome Sequencing Center for Infectious Disease"/>
            <person name="Wu L."/>
            <person name="Ma J."/>
        </authorList>
    </citation>
    <scope>NUCLEOTIDE SEQUENCE [LARGE SCALE GENOMIC DNA]</scope>
    <source>
        <strain evidence="8">DFY28</strain>
    </source>
</reference>
<evidence type="ECO:0000313" key="7">
    <source>
        <dbReference type="EMBL" id="MFD1781902.1"/>
    </source>
</evidence>
<dbReference type="Proteomes" id="UP001597237">
    <property type="component" value="Unassembled WGS sequence"/>
</dbReference>
<keyword evidence="2 5" id="KW-0812">Transmembrane</keyword>
<evidence type="ECO:0000256" key="2">
    <source>
        <dbReference type="ARBA" id="ARBA00022692"/>
    </source>
</evidence>
<evidence type="ECO:0000256" key="4">
    <source>
        <dbReference type="ARBA" id="ARBA00023136"/>
    </source>
</evidence>
<dbReference type="Gene3D" id="1.20.1250.20">
    <property type="entry name" value="MFS general substrate transporter like domains"/>
    <property type="match status" value="2"/>
</dbReference>
<dbReference type="PROSITE" id="PS00216">
    <property type="entry name" value="SUGAR_TRANSPORT_1"/>
    <property type="match status" value="1"/>
</dbReference>
<accession>A0ABW4MVA5</accession>
<evidence type="ECO:0000259" key="6">
    <source>
        <dbReference type="PROSITE" id="PS50850"/>
    </source>
</evidence>
<dbReference type="EMBL" id="JBHUEY010000001">
    <property type="protein sequence ID" value="MFD1781902.1"/>
    <property type="molecule type" value="Genomic_DNA"/>
</dbReference>